<dbReference type="GO" id="GO:0016705">
    <property type="term" value="F:oxidoreductase activity, acting on paired donors, with incorporation or reduction of molecular oxygen"/>
    <property type="evidence" value="ECO:0007669"/>
    <property type="project" value="InterPro"/>
</dbReference>
<sequence>MSSSRWSIAPRLRTLAPLRSTTAAFTWTAACQHELRIDPHRIVRGSFPAFGAGRRQCIGEAFAWTEVVITLATILQTWFDFRLTSRAPRQQAVMTVTPDVLTMAYCLREPEN</sequence>
<dbReference type="PROSITE" id="PS51257">
    <property type="entry name" value="PROKAR_LIPOPROTEIN"/>
    <property type="match status" value="1"/>
</dbReference>
<keyword evidence="1" id="KW-0503">Monooxygenase</keyword>
<dbReference type="AlphaFoldDB" id="A0A0K8PDR6"/>
<keyword evidence="1" id="KW-0479">Metal-binding</keyword>
<proteinExistence type="inferred from homology"/>
<keyword evidence="1" id="KW-0349">Heme</keyword>
<dbReference type="PROSITE" id="PS00086">
    <property type="entry name" value="CYTOCHROME_P450"/>
    <property type="match status" value="1"/>
</dbReference>
<evidence type="ECO:0000313" key="2">
    <source>
        <dbReference type="EMBL" id="GAP46010.1"/>
    </source>
</evidence>
<dbReference type="GO" id="GO:0020037">
    <property type="term" value="F:heme binding"/>
    <property type="evidence" value="ECO:0007669"/>
    <property type="project" value="InterPro"/>
</dbReference>
<evidence type="ECO:0000313" key="3">
    <source>
        <dbReference type="Proteomes" id="UP000053859"/>
    </source>
</evidence>
<dbReference type="SUPFAM" id="SSF48264">
    <property type="entry name" value="Cytochrome P450"/>
    <property type="match status" value="1"/>
</dbReference>
<keyword evidence="3" id="KW-1185">Reference proteome</keyword>
<protein>
    <submittedName>
        <fullName evidence="2">Putative Pentalenene oxygenase</fullName>
    </submittedName>
</protein>
<dbReference type="InterPro" id="IPR017972">
    <property type="entry name" value="Cyt_P450_CS"/>
</dbReference>
<dbReference type="GO" id="GO:0004497">
    <property type="term" value="F:monooxygenase activity"/>
    <property type="evidence" value="ECO:0007669"/>
    <property type="project" value="UniProtKB-KW"/>
</dbReference>
<dbReference type="InterPro" id="IPR001128">
    <property type="entry name" value="Cyt_P450"/>
</dbReference>
<dbReference type="Pfam" id="PF00067">
    <property type="entry name" value="p450"/>
    <property type="match status" value="1"/>
</dbReference>
<evidence type="ECO:0000256" key="1">
    <source>
        <dbReference type="RuleBase" id="RU000461"/>
    </source>
</evidence>
<name>A0A0K8PDR6_STRAJ</name>
<reference evidence="2" key="1">
    <citation type="journal article" date="2015" name="Genome Announc.">
        <title>Draft Genome Sequence of Thiostrepton-Producing Streptomyces azureus ATCC 14921.</title>
        <authorList>
            <person name="Sakihara K."/>
            <person name="Maeda J."/>
            <person name="Tashiro K."/>
            <person name="Fujino Y."/>
            <person name="Kuhara S."/>
            <person name="Ohshima T."/>
            <person name="Ogata S."/>
            <person name="Doi K."/>
        </authorList>
    </citation>
    <scope>NUCLEOTIDE SEQUENCE [LARGE SCALE GENOMIC DNA]</scope>
    <source>
        <strain evidence="2">ATCC14921</strain>
    </source>
</reference>
<dbReference type="InterPro" id="IPR036396">
    <property type="entry name" value="Cyt_P450_sf"/>
</dbReference>
<accession>A0A0K8PDR6</accession>
<keyword evidence="1" id="KW-0560">Oxidoreductase</keyword>
<dbReference type="EMBL" id="DF968199">
    <property type="protein sequence ID" value="GAP46010.1"/>
    <property type="molecule type" value="Genomic_DNA"/>
</dbReference>
<organism evidence="2 3">
    <name type="scientific">Streptomyces azureus</name>
    <dbReference type="NCBI Taxonomy" id="146537"/>
    <lineage>
        <taxon>Bacteria</taxon>
        <taxon>Bacillati</taxon>
        <taxon>Actinomycetota</taxon>
        <taxon>Actinomycetes</taxon>
        <taxon>Kitasatosporales</taxon>
        <taxon>Streptomycetaceae</taxon>
        <taxon>Streptomyces</taxon>
    </lineage>
</organism>
<dbReference type="Proteomes" id="UP000053859">
    <property type="component" value="Unassembled WGS sequence"/>
</dbReference>
<dbReference type="Gene3D" id="1.10.630.10">
    <property type="entry name" value="Cytochrome P450"/>
    <property type="match status" value="1"/>
</dbReference>
<gene>
    <name evidence="2" type="ORF">SAZU_0742</name>
</gene>
<keyword evidence="1" id="KW-0408">Iron</keyword>
<comment type="similarity">
    <text evidence="1">Belongs to the cytochrome P450 family.</text>
</comment>
<dbReference type="GO" id="GO:0005506">
    <property type="term" value="F:iron ion binding"/>
    <property type="evidence" value="ECO:0007669"/>
    <property type="project" value="InterPro"/>
</dbReference>
<dbReference type="RefSeq" id="WP_059414879.1">
    <property type="nucleotide sequence ID" value="NZ_DF968199.1"/>
</dbReference>